<dbReference type="PANTHER" id="PTHR10381:SF70">
    <property type="entry name" value="ATP-DEPENDENT CLP PROTEASE PROTEOLYTIC SUBUNIT"/>
    <property type="match status" value="1"/>
</dbReference>
<feature type="compositionally biased region" description="Basic and acidic residues" evidence="7">
    <location>
        <begin position="345"/>
        <end position="356"/>
    </location>
</feature>
<comment type="similarity">
    <text evidence="1 6">Belongs to the peptidase S14 family.</text>
</comment>
<feature type="region of interest" description="Disordered" evidence="7">
    <location>
        <begin position="329"/>
        <end position="356"/>
    </location>
</feature>
<dbReference type="InterPro" id="IPR001907">
    <property type="entry name" value="ClpP"/>
</dbReference>
<dbReference type="EMBL" id="CACRSZ010000007">
    <property type="protein sequence ID" value="VYS79388.1"/>
    <property type="molecule type" value="Genomic_DNA"/>
</dbReference>
<keyword evidence="3 8" id="KW-0645">Protease</keyword>
<dbReference type="InterPro" id="IPR023562">
    <property type="entry name" value="ClpP/TepA"/>
</dbReference>
<dbReference type="GO" id="GO:0006515">
    <property type="term" value="P:protein quality control for misfolded or incompletely synthesized proteins"/>
    <property type="evidence" value="ECO:0007669"/>
    <property type="project" value="TreeGrafter"/>
</dbReference>
<dbReference type="InterPro" id="IPR029045">
    <property type="entry name" value="ClpP/crotonase-like_dom_sf"/>
</dbReference>
<keyword evidence="5" id="KW-0720">Serine protease</keyword>
<evidence type="ECO:0000256" key="1">
    <source>
        <dbReference type="ARBA" id="ARBA00007039"/>
    </source>
</evidence>
<protein>
    <recommendedName>
        <fullName evidence="6">ATP-dependent Clp protease proteolytic subunit</fullName>
    </recommendedName>
</protein>
<sequence length="356" mass="39903">MQGRTCQNDSDMSRFFNMIPGTDACCILLYGDIGEYDDNVRSGDIARELLEAEALTGKVDVRINSNGGEVYSGIAIFNALKNSKADITIYVDGIAASMASVIALCGKPVQMSRYARLMLHSVQGGCYGNKDEMKDCIREIEALEDTLCEMYATRMGKDKEEIRAMYFDGKDHWLRADEALALGLIDGIYDADPVPEDSTPEQVFQIFNNRLHKPQNENSMNLDELKRRPRFKNCATDDDFLREIGLLETEAGKVPALDAEVTRLKGELKVFQDKADADDAAARKKLLDDAEQDGRIDAATRPIYENLLAKDRENGEKALEKLSPKRSVMTDLRVNPTGESPWNKRMSEIKDKLNHK</sequence>
<dbReference type="Pfam" id="PF00574">
    <property type="entry name" value="CLP_protease"/>
    <property type="match status" value="1"/>
</dbReference>
<keyword evidence="2" id="KW-0963">Cytoplasm</keyword>
<dbReference type="PRINTS" id="PR00127">
    <property type="entry name" value="CLPPROTEASEP"/>
</dbReference>
<accession>A0A6N2RFW0</accession>
<evidence type="ECO:0000256" key="7">
    <source>
        <dbReference type="SAM" id="MobiDB-lite"/>
    </source>
</evidence>
<dbReference type="AlphaFoldDB" id="A0A6N2RFW0"/>
<evidence type="ECO:0000256" key="6">
    <source>
        <dbReference type="RuleBase" id="RU003567"/>
    </source>
</evidence>
<evidence type="ECO:0000256" key="3">
    <source>
        <dbReference type="ARBA" id="ARBA00022670"/>
    </source>
</evidence>
<name>A0A6N2RFW0_9BACE</name>
<dbReference type="NCBIfam" id="NF045542">
    <property type="entry name" value="Clp_rel_HeadMat"/>
    <property type="match status" value="1"/>
</dbReference>
<proteinExistence type="inferred from homology"/>
<evidence type="ECO:0000313" key="8">
    <source>
        <dbReference type="EMBL" id="VYS79388.1"/>
    </source>
</evidence>
<dbReference type="GO" id="GO:0004176">
    <property type="term" value="F:ATP-dependent peptidase activity"/>
    <property type="evidence" value="ECO:0007669"/>
    <property type="project" value="InterPro"/>
</dbReference>
<dbReference type="SUPFAM" id="SSF52096">
    <property type="entry name" value="ClpP/crotonase"/>
    <property type="match status" value="1"/>
</dbReference>
<dbReference type="CDD" id="cd07016">
    <property type="entry name" value="S14_ClpP_1"/>
    <property type="match status" value="1"/>
</dbReference>
<dbReference type="PANTHER" id="PTHR10381">
    <property type="entry name" value="ATP-DEPENDENT CLP PROTEASE PROTEOLYTIC SUBUNIT"/>
    <property type="match status" value="1"/>
</dbReference>
<evidence type="ECO:0000256" key="4">
    <source>
        <dbReference type="ARBA" id="ARBA00022801"/>
    </source>
</evidence>
<dbReference type="GO" id="GO:0051117">
    <property type="term" value="F:ATPase binding"/>
    <property type="evidence" value="ECO:0007669"/>
    <property type="project" value="TreeGrafter"/>
</dbReference>
<evidence type="ECO:0000256" key="2">
    <source>
        <dbReference type="ARBA" id="ARBA00022490"/>
    </source>
</evidence>
<reference evidence="8" key="1">
    <citation type="submission" date="2019-11" db="EMBL/GenBank/DDBJ databases">
        <authorList>
            <person name="Feng L."/>
        </authorList>
    </citation>
    <scope>NUCLEOTIDE SEQUENCE</scope>
    <source>
        <strain evidence="8">BfaecisLFYP10</strain>
    </source>
</reference>
<dbReference type="Gene3D" id="3.90.226.10">
    <property type="entry name" value="2-enoyl-CoA Hydratase, Chain A, domain 1"/>
    <property type="match status" value="1"/>
</dbReference>
<dbReference type="GO" id="GO:0009368">
    <property type="term" value="C:endopeptidase Clp complex"/>
    <property type="evidence" value="ECO:0007669"/>
    <property type="project" value="TreeGrafter"/>
</dbReference>
<gene>
    <name evidence="8" type="primary">clpP1_2</name>
    <name evidence="8" type="ORF">BFLFYP10_05253</name>
</gene>
<organism evidence="8">
    <name type="scientific">Bacteroides faecis</name>
    <dbReference type="NCBI Taxonomy" id="674529"/>
    <lineage>
        <taxon>Bacteria</taxon>
        <taxon>Pseudomonadati</taxon>
        <taxon>Bacteroidota</taxon>
        <taxon>Bacteroidia</taxon>
        <taxon>Bacteroidales</taxon>
        <taxon>Bacteroidaceae</taxon>
        <taxon>Bacteroides</taxon>
    </lineage>
</organism>
<evidence type="ECO:0000256" key="5">
    <source>
        <dbReference type="ARBA" id="ARBA00022825"/>
    </source>
</evidence>
<keyword evidence="4 8" id="KW-0378">Hydrolase</keyword>
<dbReference type="GO" id="GO:0004252">
    <property type="term" value="F:serine-type endopeptidase activity"/>
    <property type="evidence" value="ECO:0007669"/>
    <property type="project" value="InterPro"/>
</dbReference>